<organism evidence="5 6">
    <name type="scientific">Micromonospora olivasterospora</name>
    <dbReference type="NCBI Taxonomy" id="1880"/>
    <lineage>
        <taxon>Bacteria</taxon>
        <taxon>Bacillati</taxon>
        <taxon>Actinomycetota</taxon>
        <taxon>Actinomycetes</taxon>
        <taxon>Micromonosporales</taxon>
        <taxon>Micromonosporaceae</taxon>
        <taxon>Micromonospora</taxon>
    </lineage>
</organism>
<evidence type="ECO:0000256" key="4">
    <source>
        <dbReference type="SAM" id="SignalP"/>
    </source>
</evidence>
<comment type="similarity">
    <text evidence="1">Belongs to the bacterial solute-binding protein 1 family.</text>
</comment>
<gene>
    <name evidence="5" type="ORF">JD77_02121</name>
</gene>
<dbReference type="Pfam" id="PF01547">
    <property type="entry name" value="SBP_bac_1"/>
    <property type="match status" value="1"/>
</dbReference>
<evidence type="ECO:0000313" key="5">
    <source>
        <dbReference type="EMBL" id="TWH67152.1"/>
    </source>
</evidence>
<dbReference type="PANTHER" id="PTHR30061">
    <property type="entry name" value="MALTOSE-BINDING PERIPLASMIC PROTEIN"/>
    <property type="match status" value="1"/>
</dbReference>
<keyword evidence="6" id="KW-1185">Reference proteome</keyword>
<evidence type="ECO:0000313" key="6">
    <source>
        <dbReference type="Proteomes" id="UP000319825"/>
    </source>
</evidence>
<dbReference type="PROSITE" id="PS51257">
    <property type="entry name" value="PROKAR_LIPOPROTEIN"/>
    <property type="match status" value="1"/>
</dbReference>
<dbReference type="GO" id="GO:0015768">
    <property type="term" value="P:maltose transport"/>
    <property type="evidence" value="ECO:0007669"/>
    <property type="project" value="TreeGrafter"/>
</dbReference>
<dbReference type="CDD" id="cd13585">
    <property type="entry name" value="PBP2_TMBP_like"/>
    <property type="match status" value="1"/>
</dbReference>
<dbReference type="AlphaFoldDB" id="A0A562I8D3"/>
<dbReference type="EMBL" id="VLKE01000001">
    <property type="protein sequence ID" value="TWH67152.1"/>
    <property type="molecule type" value="Genomic_DNA"/>
</dbReference>
<comment type="caution">
    <text evidence="5">The sequence shown here is derived from an EMBL/GenBank/DDBJ whole genome shotgun (WGS) entry which is preliminary data.</text>
</comment>
<dbReference type="GO" id="GO:0042956">
    <property type="term" value="P:maltodextrin transmembrane transport"/>
    <property type="evidence" value="ECO:0007669"/>
    <property type="project" value="TreeGrafter"/>
</dbReference>
<dbReference type="InterPro" id="IPR006059">
    <property type="entry name" value="SBP"/>
</dbReference>
<evidence type="ECO:0000256" key="2">
    <source>
        <dbReference type="ARBA" id="ARBA00022448"/>
    </source>
</evidence>
<dbReference type="GO" id="GO:0055052">
    <property type="term" value="C:ATP-binding cassette (ABC) transporter complex, substrate-binding subunit-containing"/>
    <property type="evidence" value="ECO:0007669"/>
    <property type="project" value="TreeGrafter"/>
</dbReference>
<dbReference type="SUPFAM" id="SSF53850">
    <property type="entry name" value="Periplasmic binding protein-like II"/>
    <property type="match status" value="1"/>
</dbReference>
<dbReference type="Gene3D" id="3.40.190.10">
    <property type="entry name" value="Periplasmic binding protein-like II"/>
    <property type="match status" value="2"/>
</dbReference>
<proteinExistence type="inferred from homology"/>
<accession>A0A562I8D3</accession>
<keyword evidence="3 4" id="KW-0732">Signal</keyword>
<sequence>MGKGSITRRRLTRLAGMAIATTVGLSGAACSTSGQSSGGDGKTITVLAEDISYTDNIKALLPQFEKETGISVKIETVPYTDQASKILLNFSQKSSAYDVVFTDNVYGTGYYDSKYVEDLSKYEQSATSYNSFDKFYPPYIKPMTKDSVTFGLPVYGESTWLMYRKDLFEQYGIAKAPTTMEELLADAKTITEKSGGKVAGITLRGANGIQSVYPWSGFLRAFGGDYYGADGKIAVNSPQAVQATAFWADLLKKYGVKGVGNFDWEQNRIAFTQGKAAMTIDATANGPYNEDTKASVVAGKVGYAAVPYAIANPPATGNTNNSLNVHALYLSSFSKNKDAAYKFMAWATSEPVQANAVKTTESVGVTLTAVLQGADYRAKYGPFQDAVLKQLETGNVNYLPSGQSANTIITRVGQSLSQVLAGEQTAQAAMDAAQKDLSAQLK</sequence>
<evidence type="ECO:0000256" key="3">
    <source>
        <dbReference type="ARBA" id="ARBA00022729"/>
    </source>
</evidence>
<dbReference type="GO" id="GO:1901982">
    <property type="term" value="F:maltose binding"/>
    <property type="evidence" value="ECO:0007669"/>
    <property type="project" value="TreeGrafter"/>
</dbReference>
<dbReference type="Proteomes" id="UP000319825">
    <property type="component" value="Unassembled WGS sequence"/>
</dbReference>
<feature type="signal peptide" evidence="4">
    <location>
        <begin position="1"/>
        <end position="28"/>
    </location>
</feature>
<reference evidence="5 6" key="1">
    <citation type="submission" date="2019-07" db="EMBL/GenBank/DDBJ databases">
        <title>R&amp;d 2014.</title>
        <authorList>
            <person name="Klenk H.-P."/>
        </authorList>
    </citation>
    <scope>NUCLEOTIDE SEQUENCE [LARGE SCALE GENOMIC DNA]</scope>
    <source>
        <strain evidence="5 6">DSM 43868</strain>
    </source>
</reference>
<name>A0A562I8D3_MICOL</name>
<evidence type="ECO:0000256" key="1">
    <source>
        <dbReference type="ARBA" id="ARBA00008520"/>
    </source>
</evidence>
<keyword evidence="2" id="KW-0813">Transport</keyword>
<keyword evidence="5" id="KW-0762">Sugar transport</keyword>
<feature type="chain" id="PRO_5021880582" evidence="4">
    <location>
        <begin position="29"/>
        <end position="442"/>
    </location>
</feature>
<dbReference type="PANTHER" id="PTHR30061:SF50">
    <property type="entry name" value="MALTOSE_MALTODEXTRIN-BINDING PERIPLASMIC PROTEIN"/>
    <property type="match status" value="1"/>
</dbReference>
<protein>
    <submittedName>
        <fullName evidence="5">Multiple sugar transport system substrate-binding protein</fullName>
    </submittedName>
</protein>